<accession>A0AAN9YK11</accession>
<dbReference type="Proteomes" id="UP001320420">
    <property type="component" value="Unassembled WGS sequence"/>
</dbReference>
<dbReference type="Pfam" id="PF22807">
    <property type="entry name" value="TrAA12"/>
    <property type="match status" value="2"/>
</dbReference>
<feature type="domain" description="Pyrroloquinoline quinone-dependent pyranose dehydrogenase beta-propeller" evidence="4">
    <location>
        <begin position="151"/>
        <end position="496"/>
    </location>
</feature>
<feature type="region of interest" description="Disordered" evidence="1">
    <location>
        <begin position="502"/>
        <end position="535"/>
    </location>
</feature>
<keyword evidence="2" id="KW-0812">Transmembrane</keyword>
<keyword evidence="3" id="KW-0732">Signal</keyword>
<feature type="signal peptide" evidence="3">
    <location>
        <begin position="1"/>
        <end position="24"/>
    </location>
</feature>
<dbReference type="InterPro" id="IPR011042">
    <property type="entry name" value="6-blade_b-propeller_TolB-like"/>
</dbReference>
<feature type="region of interest" description="Disordered" evidence="1">
    <location>
        <begin position="562"/>
        <end position="581"/>
    </location>
</feature>
<keyword evidence="6" id="KW-1185">Reference proteome</keyword>
<feature type="compositionally biased region" description="Gly residues" evidence="1">
    <location>
        <begin position="562"/>
        <end position="576"/>
    </location>
</feature>
<feature type="chain" id="PRO_5042953089" description="Pyrroloquinoline quinone-dependent pyranose dehydrogenase beta-propeller domain-containing protein" evidence="3">
    <location>
        <begin position="25"/>
        <end position="611"/>
    </location>
</feature>
<feature type="domain" description="Pyrroloquinoline quinone-dependent pyranose dehydrogenase beta-propeller" evidence="4">
    <location>
        <begin position="41"/>
        <end position="123"/>
    </location>
</feature>
<dbReference type="Gene3D" id="2.120.10.30">
    <property type="entry name" value="TolB, C-terminal domain"/>
    <property type="match status" value="1"/>
</dbReference>
<dbReference type="InterPro" id="IPR011041">
    <property type="entry name" value="Quinoprot_gluc/sorb_DH_b-prop"/>
</dbReference>
<evidence type="ECO:0000256" key="3">
    <source>
        <dbReference type="SAM" id="SignalP"/>
    </source>
</evidence>
<sequence length="611" mass="62867">MKTTAVLATAEAAALLLYLPVVLAQTSDCGDVLTPSYPAPVVGSGWTARLIVTGLKDPRGLLFDSSGNLLVVEQEAGIRRLSFTDGGDTCLQVAENTQVVQNSNVGFSHLLTLTPMSLFMFISVIEVNSIPFSSDGSSSLPQAEGGGSHSFSYRKEKANNEAKTIELTHGIALSNDGETLFASTPEEVLAWSYDTASASVGDDTTPRVVIDGMNDRGHATRTLLMSQKAPGTLLVSQGSGANDDPLARNASSGISQIRSFDVRTLPREALTYRAAGTLLGWGLRNSVGVAEEPRTGGIYSVENSFDGLARDGVDIHQNNPGEEMNYHGFLNGSSSAGSGQGDNYGYPECFAVWDPTASGLGGMKVGDQFTPSTSDVTTDSVCQDHFVAPRLTWPAHTAPLDIKFTADGSEAFVSFHGSWDRSAPAGYVLASVAFDPGTGEPVEPRTSNASLRSILSNGDLSGCPDACFRPAGLALDAAGRLFMSSDSTGEIYVLARAELSITGDPPSSSPSSSTATSISAAAATDGSGAVDRESGARRSVVAPSRAFPFAFLFFGGDGGGGGGGGGGNDGSSGGGQDSNSNSDSNAVLGLGLMLLAYSLASCLAGLLVVTA</sequence>
<evidence type="ECO:0000313" key="5">
    <source>
        <dbReference type="EMBL" id="KAK7745235.1"/>
    </source>
</evidence>
<dbReference type="EMBL" id="JAKJXP020000110">
    <property type="protein sequence ID" value="KAK7745235.1"/>
    <property type="molecule type" value="Genomic_DNA"/>
</dbReference>
<reference evidence="5 6" key="1">
    <citation type="submission" date="2024-02" db="EMBL/GenBank/DDBJ databases">
        <title>De novo assembly and annotation of 12 fungi associated with fruit tree decline syndrome in Ontario, Canada.</title>
        <authorList>
            <person name="Sulman M."/>
            <person name="Ellouze W."/>
            <person name="Ilyukhin E."/>
        </authorList>
    </citation>
    <scope>NUCLEOTIDE SEQUENCE [LARGE SCALE GENOMIC DNA]</scope>
    <source>
        <strain evidence="5 6">M11/M66-122</strain>
    </source>
</reference>
<dbReference type="InterPro" id="IPR054539">
    <property type="entry name" value="Beta-prop_PDH"/>
</dbReference>
<evidence type="ECO:0000256" key="2">
    <source>
        <dbReference type="SAM" id="Phobius"/>
    </source>
</evidence>
<protein>
    <recommendedName>
        <fullName evidence="4">Pyrroloquinoline quinone-dependent pyranose dehydrogenase beta-propeller domain-containing protein</fullName>
    </recommendedName>
</protein>
<keyword evidence="2" id="KW-0472">Membrane</keyword>
<organism evidence="5 6">
    <name type="scientific">Diatrype stigma</name>
    <dbReference type="NCBI Taxonomy" id="117547"/>
    <lineage>
        <taxon>Eukaryota</taxon>
        <taxon>Fungi</taxon>
        <taxon>Dikarya</taxon>
        <taxon>Ascomycota</taxon>
        <taxon>Pezizomycotina</taxon>
        <taxon>Sordariomycetes</taxon>
        <taxon>Xylariomycetidae</taxon>
        <taxon>Xylariales</taxon>
        <taxon>Diatrypaceae</taxon>
        <taxon>Diatrype</taxon>
    </lineage>
</organism>
<evidence type="ECO:0000259" key="4">
    <source>
        <dbReference type="Pfam" id="PF22807"/>
    </source>
</evidence>
<dbReference type="SUPFAM" id="SSF50952">
    <property type="entry name" value="Soluble quinoprotein glucose dehydrogenase"/>
    <property type="match status" value="1"/>
</dbReference>
<evidence type="ECO:0000313" key="6">
    <source>
        <dbReference type="Proteomes" id="UP001320420"/>
    </source>
</evidence>
<comment type="caution">
    <text evidence="5">The sequence shown here is derived from an EMBL/GenBank/DDBJ whole genome shotgun (WGS) entry which is preliminary data.</text>
</comment>
<dbReference type="AlphaFoldDB" id="A0AAN9YK11"/>
<gene>
    <name evidence="5" type="ORF">SLS62_009864</name>
</gene>
<evidence type="ECO:0000256" key="1">
    <source>
        <dbReference type="SAM" id="MobiDB-lite"/>
    </source>
</evidence>
<feature type="transmembrane region" description="Helical" evidence="2">
    <location>
        <begin position="586"/>
        <end position="609"/>
    </location>
</feature>
<feature type="compositionally biased region" description="Low complexity" evidence="1">
    <location>
        <begin position="502"/>
        <end position="529"/>
    </location>
</feature>
<keyword evidence="2" id="KW-1133">Transmembrane helix</keyword>
<name>A0AAN9YK11_9PEZI</name>
<proteinExistence type="predicted"/>